<dbReference type="InterPro" id="IPR046341">
    <property type="entry name" value="SET_dom_sf"/>
</dbReference>
<dbReference type="Gene3D" id="2.170.270.10">
    <property type="entry name" value="SET domain"/>
    <property type="match status" value="1"/>
</dbReference>
<dbReference type="AlphaFoldDB" id="A0A8K0REH6"/>
<dbReference type="OrthoDB" id="265717at2759"/>
<dbReference type="InterPro" id="IPR011990">
    <property type="entry name" value="TPR-like_helical_dom_sf"/>
</dbReference>
<dbReference type="Gene3D" id="1.25.40.10">
    <property type="entry name" value="Tetratricopeptide repeat domain"/>
    <property type="match status" value="1"/>
</dbReference>
<dbReference type="SMART" id="SM00317">
    <property type="entry name" value="SET"/>
    <property type="match status" value="1"/>
</dbReference>
<proteinExistence type="predicted"/>
<comment type="caution">
    <text evidence="2">The sequence shown here is derived from an EMBL/GenBank/DDBJ whole genome shotgun (WGS) entry which is preliminary data.</text>
</comment>
<reference evidence="2" key="1">
    <citation type="journal article" date="2021" name="Nat. Commun.">
        <title>Genetic determinants of endophytism in the Arabidopsis root mycobiome.</title>
        <authorList>
            <person name="Mesny F."/>
            <person name="Miyauchi S."/>
            <person name="Thiergart T."/>
            <person name="Pickel B."/>
            <person name="Atanasova L."/>
            <person name="Karlsson M."/>
            <person name="Huettel B."/>
            <person name="Barry K.W."/>
            <person name="Haridas S."/>
            <person name="Chen C."/>
            <person name="Bauer D."/>
            <person name="Andreopoulos W."/>
            <person name="Pangilinan J."/>
            <person name="LaButti K."/>
            <person name="Riley R."/>
            <person name="Lipzen A."/>
            <person name="Clum A."/>
            <person name="Drula E."/>
            <person name="Henrissat B."/>
            <person name="Kohler A."/>
            <person name="Grigoriev I.V."/>
            <person name="Martin F.M."/>
            <person name="Hacquard S."/>
        </authorList>
    </citation>
    <scope>NUCLEOTIDE SEQUENCE</scope>
    <source>
        <strain evidence="2">MPI-SDFR-AT-0120</strain>
    </source>
</reference>
<dbReference type="SUPFAM" id="SSF82199">
    <property type="entry name" value="SET domain"/>
    <property type="match status" value="1"/>
</dbReference>
<accession>A0A8K0REH6</accession>
<organism evidence="2 3">
    <name type="scientific">Paraphoma chrysanthemicola</name>
    <dbReference type="NCBI Taxonomy" id="798071"/>
    <lineage>
        <taxon>Eukaryota</taxon>
        <taxon>Fungi</taxon>
        <taxon>Dikarya</taxon>
        <taxon>Ascomycota</taxon>
        <taxon>Pezizomycotina</taxon>
        <taxon>Dothideomycetes</taxon>
        <taxon>Pleosporomycetidae</taxon>
        <taxon>Pleosporales</taxon>
        <taxon>Pleosporineae</taxon>
        <taxon>Phaeosphaeriaceae</taxon>
        <taxon>Paraphoma</taxon>
    </lineage>
</organism>
<dbReference type="InterPro" id="IPR053185">
    <property type="entry name" value="SET_domain_protein"/>
</dbReference>
<dbReference type="Proteomes" id="UP000813461">
    <property type="component" value="Unassembled WGS sequence"/>
</dbReference>
<protein>
    <recommendedName>
        <fullName evidence="1">SET domain-containing protein</fullName>
    </recommendedName>
</protein>
<dbReference type="PANTHER" id="PTHR47332:SF4">
    <property type="entry name" value="SET DOMAIN-CONTAINING PROTEIN 5"/>
    <property type="match status" value="1"/>
</dbReference>
<dbReference type="Pfam" id="PF00856">
    <property type="entry name" value="SET"/>
    <property type="match status" value="1"/>
</dbReference>
<name>A0A8K0REH6_9PLEO</name>
<dbReference type="PROSITE" id="PS50280">
    <property type="entry name" value="SET"/>
    <property type="match status" value="1"/>
</dbReference>
<evidence type="ECO:0000313" key="3">
    <source>
        <dbReference type="Proteomes" id="UP000813461"/>
    </source>
</evidence>
<evidence type="ECO:0000259" key="1">
    <source>
        <dbReference type="PROSITE" id="PS50280"/>
    </source>
</evidence>
<evidence type="ECO:0000313" key="2">
    <source>
        <dbReference type="EMBL" id="KAH7091539.1"/>
    </source>
</evidence>
<gene>
    <name evidence="2" type="ORF">FB567DRAFT_558400</name>
</gene>
<dbReference type="CDD" id="cd20071">
    <property type="entry name" value="SET_SMYD"/>
    <property type="match status" value="1"/>
</dbReference>
<dbReference type="InterPro" id="IPR001214">
    <property type="entry name" value="SET_dom"/>
</dbReference>
<dbReference type="PANTHER" id="PTHR47332">
    <property type="entry name" value="SET DOMAIN-CONTAINING PROTEIN 5"/>
    <property type="match status" value="1"/>
</dbReference>
<feature type="domain" description="SET" evidence="1">
    <location>
        <begin position="26"/>
        <end position="169"/>
    </location>
</feature>
<dbReference type="EMBL" id="JAGMVJ010000004">
    <property type="protein sequence ID" value="KAH7091539.1"/>
    <property type="molecule type" value="Genomic_DNA"/>
</dbReference>
<sequence length="342" mass="38851">MRLALSPAAYALARKQSRVTERGGQQCYEVRAIPGKGQGLVAIRDLFRGTRILSERPLFTVPRDTRSLQVAKKAVLRNLKSLSDEQRKAFYRLHNAHGDDEDSALGIARTNTLPLGAGSDTGGLFLQASRINHACNSNAQNTWNSNTEQLNIHACRDITKDEEICISYLDGWDNYASRQRNLKNHFGFTCTCTLCSLPLAQREQSDLRSEEMTRLDSIVGDGRSIVIAPLACLYHVQTMIQFMAEEHIDDARIPRTYYDALQIAIAHGDQARAKVFAERAYSNRRVLEGDDSPETKRVKEFMERPSSHRLYGTTMKWRQGVDKIPKDKSAEEFESWLWRRSK</sequence>
<keyword evidence="3" id="KW-1185">Reference proteome</keyword>